<sequence length="77" mass="8468">GATIPIISDSSIFYLMCLLFNSGRNAAQINYSLQEESKIGVTVGNIAKDLGFDPALLENRNLRIVAGTKQELFRVNH</sequence>
<evidence type="ECO:0000256" key="1">
    <source>
        <dbReference type="ARBA" id="ARBA00023180"/>
    </source>
</evidence>
<dbReference type="Pfam" id="PF08266">
    <property type="entry name" value="Cadherin_2"/>
    <property type="match status" value="1"/>
</dbReference>
<dbReference type="Ensembl" id="ENSCCRT00020047947.1">
    <property type="protein sequence ID" value="ENSCCRP00020043937.1"/>
    <property type="gene ID" value="ENSCCRG00020019555.1"/>
</dbReference>
<evidence type="ECO:0000259" key="2">
    <source>
        <dbReference type="Pfam" id="PF08266"/>
    </source>
</evidence>
<evidence type="ECO:0000313" key="3">
    <source>
        <dbReference type="Ensembl" id="ENSCCRP00020043937.1"/>
    </source>
</evidence>
<name>A0A8C2ENV9_CYPCA</name>
<protein>
    <recommendedName>
        <fullName evidence="2">Cadherin N-terminal domain-containing protein</fullName>
    </recommendedName>
</protein>
<keyword evidence="1" id="KW-0325">Glycoprotein</keyword>
<accession>A0A8C2ENV9</accession>
<organism evidence="3 4">
    <name type="scientific">Cyprinus carpio</name>
    <name type="common">Common carp</name>
    <dbReference type="NCBI Taxonomy" id="7962"/>
    <lineage>
        <taxon>Eukaryota</taxon>
        <taxon>Metazoa</taxon>
        <taxon>Chordata</taxon>
        <taxon>Craniata</taxon>
        <taxon>Vertebrata</taxon>
        <taxon>Euteleostomi</taxon>
        <taxon>Actinopterygii</taxon>
        <taxon>Neopterygii</taxon>
        <taxon>Teleostei</taxon>
        <taxon>Ostariophysi</taxon>
        <taxon>Cypriniformes</taxon>
        <taxon>Cyprinidae</taxon>
        <taxon>Cyprininae</taxon>
        <taxon>Cyprinus</taxon>
    </lineage>
</organism>
<dbReference type="InterPro" id="IPR013164">
    <property type="entry name" value="Cadherin_N"/>
</dbReference>
<dbReference type="Proteomes" id="UP000694701">
    <property type="component" value="Unplaced"/>
</dbReference>
<evidence type="ECO:0000313" key="4">
    <source>
        <dbReference type="Proteomes" id="UP000694701"/>
    </source>
</evidence>
<dbReference type="AlphaFoldDB" id="A0A8C2ENV9"/>
<feature type="domain" description="Cadherin N-terminal" evidence="2">
    <location>
        <begin position="28"/>
        <end position="76"/>
    </location>
</feature>
<dbReference type="Gene3D" id="2.60.40.60">
    <property type="entry name" value="Cadherins"/>
    <property type="match status" value="1"/>
</dbReference>
<reference evidence="3" key="1">
    <citation type="submission" date="2025-08" db="UniProtKB">
        <authorList>
            <consortium name="Ensembl"/>
        </authorList>
    </citation>
    <scope>IDENTIFICATION</scope>
</reference>
<proteinExistence type="predicted"/>